<dbReference type="InterPro" id="IPR050259">
    <property type="entry name" value="SDR"/>
</dbReference>
<keyword evidence="2" id="KW-0560">Oxidoreductase</keyword>
<sequence>MAESVVQHPLFRLSGQVALVTGAGSEHGIGFATARLLAELGCEVALAATTMRVHDRANALRERGHVARGYVADLTDAAAATDLVAQVLADAGRIDILVNNAGMAQQGQAEDFTPLAELDDAQWHASIARNLDTCYLVTRRVLPGMLARGHGRIVNVSSVTGPLVSNPGEAAYSAAKAGMVGLSRALALEVAGQGVTVNCVAPGWVATGSTTPEEAQAARHTPMGRAGTPDEMAAAIAFLAMPGAAYIQGELLVVDGANCLQERKG</sequence>
<evidence type="ECO:0000313" key="4">
    <source>
        <dbReference type="Proteomes" id="UP000676246"/>
    </source>
</evidence>
<reference evidence="3 4" key="1">
    <citation type="submission" date="2021-04" db="EMBL/GenBank/DDBJ databases">
        <title>The genome sequence of Ideonella sp. 3Y2.</title>
        <authorList>
            <person name="Liu Y."/>
        </authorList>
    </citation>
    <scope>NUCLEOTIDE SEQUENCE [LARGE SCALE GENOMIC DNA]</scope>
    <source>
        <strain evidence="3 4">3Y2</strain>
    </source>
</reference>
<dbReference type="GO" id="GO:0016491">
    <property type="term" value="F:oxidoreductase activity"/>
    <property type="evidence" value="ECO:0007669"/>
    <property type="project" value="UniProtKB-KW"/>
</dbReference>
<dbReference type="EMBL" id="JAGQDD010000039">
    <property type="protein sequence ID" value="MBQ0933654.1"/>
    <property type="molecule type" value="Genomic_DNA"/>
</dbReference>
<dbReference type="PANTHER" id="PTHR42879:SF2">
    <property type="entry name" value="3-OXOACYL-[ACYL-CARRIER-PROTEIN] REDUCTASE FABG"/>
    <property type="match status" value="1"/>
</dbReference>
<organism evidence="3 4">
    <name type="scientific">Ideonella alba</name>
    <dbReference type="NCBI Taxonomy" id="2824118"/>
    <lineage>
        <taxon>Bacteria</taxon>
        <taxon>Pseudomonadati</taxon>
        <taxon>Pseudomonadota</taxon>
        <taxon>Betaproteobacteria</taxon>
        <taxon>Burkholderiales</taxon>
        <taxon>Sphaerotilaceae</taxon>
        <taxon>Ideonella</taxon>
    </lineage>
</organism>
<evidence type="ECO:0000313" key="3">
    <source>
        <dbReference type="EMBL" id="MBQ0933654.1"/>
    </source>
</evidence>
<protein>
    <submittedName>
        <fullName evidence="3">SDR family oxidoreductase</fullName>
    </submittedName>
</protein>
<dbReference type="FunFam" id="3.40.50.720:FF:000173">
    <property type="entry name" value="3-oxoacyl-[acyl-carrier protein] reductase"/>
    <property type="match status" value="1"/>
</dbReference>
<dbReference type="GO" id="GO:0032787">
    <property type="term" value="P:monocarboxylic acid metabolic process"/>
    <property type="evidence" value="ECO:0007669"/>
    <property type="project" value="UniProtKB-ARBA"/>
</dbReference>
<dbReference type="InterPro" id="IPR036291">
    <property type="entry name" value="NAD(P)-bd_dom_sf"/>
</dbReference>
<dbReference type="PRINTS" id="PR00080">
    <property type="entry name" value="SDRFAMILY"/>
</dbReference>
<comment type="similarity">
    <text evidence="1">Belongs to the short-chain dehydrogenases/reductases (SDR) family.</text>
</comment>
<dbReference type="Gene3D" id="3.40.50.720">
    <property type="entry name" value="NAD(P)-binding Rossmann-like Domain"/>
    <property type="match status" value="1"/>
</dbReference>
<dbReference type="PRINTS" id="PR00081">
    <property type="entry name" value="GDHRDH"/>
</dbReference>
<proteinExistence type="inferred from homology"/>
<keyword evidence="4" id="KW-1185">Reference proteome</keyword>
<dbReference type="RefSeq" id="WP_210857318.1">
    <property type="nucleotide sequence ID" value="NZ_JAGQDD010000039.1"/>
</dbReference>
<name>A0A940YBU1_9BURK</name>
<dbReference type="PANTHER" id="PTHR42879">
    <property type="entry name" value="3-OXOACYL-(ACYL-CARRIER-PROTEIN) REDUCTASE"/>
    <property type="match status" value="1"/>
</dbReference>
<gene>
    <name evidence="3" type="ORF">KAK03_24570</name>
</gene>
<dbReference type="SUPFAM" id="SSF51735">
    <property type="entry name" value="NAD(P)-binding Rossmann-fold domains"/>
    <property type="match status" value="1"/>
</dbReference>
<comment type="caution">
    <text evidence="3">The sequence shown here is derived from an EMBL/GenBank/DDBJ whole genome shotgun (WGS) entry which is preliminary data.</text>
</comment>
<dbReference type="PROSITE" id="PS00061">
    <property type="entry name" value="ADH_SHORT"/>
    <property type="match status" value="1"/>
</dbReference>
<dbReference type="InterPro" id="IPR002347">
    <property type="entry name" value="SDR_fam"/>
</dbReference>
<evidence type="ECO:0000256" key="1">
    <source>
        <dbReference type="ARBA" id="ARBA00006484"/>
    </source>
</evidence>
<dbReference type="Proteomes" id="UP000676246">
    <property type="component" value="Unassembled WGS sequence"/>
</dbReference>
<evidence type="ECO:0000256" key="2">
    <source>
        <dbReference type="ARBA" id="ARBA00023002"/>
    </source>
</evidence>
<dbReference type="InterPro" id="IPR020904">
    <property type="entry name" value="Sc_DH/Rdtase_CS"/>
</dbReference>
<dbReference type="AlphaFoldDB" id="A0A940YBU1"/>
<dbReference type="Pfam" id="PF13561">
    <property type="entry name" value="adh_short_C2"/>
    <property type="match status" value="1"/>
</dbReference>
<accession>A0A940YBU1</accession>